<dbReference type="EMBL" id="AYSL01000277">
    <property type="protein sequence ID" value="KTF07891.1"/>
    <property type="molecule type" value="Genomic_DNA"/>
</dbReference>
<dbReference type="AlphaFoldDB" id="A0A1B6NX14"/>
<name>A0A1B6NX14_9ZZZZ</name>
<feature type="region of interest" description="Disordered" evidence="1">
    <location>
        <begin position="13"/>
        <end position="34"/>
    </location>
</feature>
<organism evidence="2">
    <name type="scientific">marine sediment metagenome</name>
    <dbReference type="NCBI Taxonomy" id="412755"/>
    <lineage>
        <taxon>unclassified sequences</taxon>
        <taxon>metagenomes</taxon>
        <taxon>ecological metagenomes</taxon>
    </lineage>
</organism>
<reference evidence="2" key="1">
    <citation type="submission" date="2013-11" db="EMBL/GenBank/DDBJ databases">
        <title>Microbial diversity, functional groups and degradation webs in Northern and Southern Mediterranean and Red Sea marine crude oil polluted sites.</title>
        <authorList>
            <person name="Daffonchio D."/>
            <person name="Mapelli F."/>
            <person name="Ferrer M."/>
            <person name="Richter M."/>
            <person name="Cherif A."/>
            <person name="Malkawi H.I."/>
            <person name="Yakimov M.M."/>
            <person name="Abdel-Fattah Y.R."/>
            <person name="Blaghen M."/>
            <person name="Golyshin P.N."/>
            <person name="Kalogerakis N."/>
            <person name="Boon N."/>
            <person name="Magagnini M."/>
            <person name="Fava F."/>
        </authorList>
    </citation>
    <scope>NUCLEOTIDE SEQUENCE</scope>
</reference>
<sequence>MTFQTTFAVAWRPRQPKREIRPRTSSSKHWKPLVIERLTDDQQLKRMTGSQ</sequence>
<gene>
    <name evidence="2" type="ORF">MGSAQ_000613</name>
</gene>
<evidence type="ECO:0000256" key="1">
    <source>
        <dbReference type="SAM" id="MobiDB-lite"/>
    </source>
</evidence>
<protein>
    <submittedName>
        <fullName evidence="2">Uncharacterized protein</fullName>
    </submittedName>
</protein>
<evidence type="ECO:0000313" key="2">
    <source>
        <dbReference type="EMBL" id="KTF07891.1"/>
    </source>
</evidence>
<proteinExistence type="predicted"/>
<accession>A0A1B6NX14</accession>
<comment type="caution">
    <text evidence="2">The sequence shown here is derived from an EMBL/GenBank/DDBJ whole genome shotgun (WGS) entry which is preliminary data.</text>
</comment>